<feature type="domain" description="Prohead serine protease" evidence="5">
    <location>
        <begin position="23"/>
        <end position="179"/>
    </location>
</feature>
<dbReference type="GO" id="GO:0006508">
    <property type="term" value="P:proteolysis"/>
    <property type="evidence" value="ECO:0007669"/>
    <property type="project" value="UniProtKB-KW"/>
</dbReference>
<keyword evidence="1" id="KW-1188">Viral release from host cell</keyword>
<dbReference type="Proteomes" id="UP000734271">
    <property type="component" value="Unassembled WGS sequence"/>
</dbReference>
<protein>
    <submittedName>
        <fullName evidence="6">HK97 family phage prohead protease</fullName>
    </submittedName>
</protein>
<keyword evidence="3" id="KW-0378">Hydrolase</keyword>
<evidence type="ECO:0000256" key="3">
    <source>
        <dbReference type="ARBA" id="ARBA00022801"/>
    </source>
</evidence>
<dbReference type="RefSeq" id="WP_223418995.1">
    <property type="nucleotide sequence ID" value="NZ_JAIPME010000002.1"/>
</dbReference>
<dbReference type="InterPro" id="IPR054613">
    <property type="entry name" value="Peptidase_S78_dom"/>
</dbReference>
<keyword evidence="7" id="KW-1185">Reference proteome</keyword>
<reference evidence="6 7" key="1">
    <citation type="submission" date="2021-08" db="EMBL/GenBank/DDBJ databases">
        <title>FDA dAtabase for Regulatory Grade micrObial Sequences (FDA-ARGOS): Supporting development and validation of Infectious Disease Dx tests.</title>
        <authorList>
            <person name="Sproer C."/>
            <person name="Gronow S."/>
            <person name="Severitt S."/>
            <person name="Schroder I."/>
            <person name="Tallon L."/>
            <person name="Sadzewicz L."/>
            <person name="Zhao X."/>
            <person name="Boylan J."/>
            <person name="Ott S."/>
            <person name="Bowen H."/>
            <person name="Vavikolanu K."/>
            <person name="Hazen T."/>
            <person name="Aluvathingal J."/>
            <person name="Nadendla S."/>
            <person name="Lowell S."/>
            <person name="Myers T."/>
            <person name="Yan Y."/>
            <person name="Sichtig H."/>
        </authorList>
    </citation>
    <scope>NUCLEOTIDE SEQUENCE [LARGE SCALE GENOMIC DNA]</scope>
    <source>
        <strain evidence="6 7">FDAARGOS_1460</strain>
    </source>
</reference>
<sequence length="204" mass="23824">MVNDAQYRDNQAKDVQYRTSHVNLRNNNDNEELRIEGYFVVYDDETELWDGVYEKIDRNAFDGELDKDIRALAGHDREKVLGRVKNNTLTLRSDEKGLWGSILINKDDPEAFSLYQKVKRGDIDQCSFGFIPTEEERETRSNGELFIVKRCKLIEVSVVAFPAYENTSVSARKKAFEEERKKESMLDRKEKLKERMNELKSITA</sequence>
<keyword evidence="2 6" id="KW-0645">Protease</keyword>
<accession>A0ABS7SYS8</accession>
<dbReference type="GO" id="GO:0008233">
    <property type="term" value="F:peptidase activity"/>
    <property type="evidence" value="ECO:0007669"/>
    <property type="project" value="UniProtKB-KW"/>
</dbReference>
<evidence type="ECO:0000313" key="6">
    <source>
        <dbReference type="EMBL" id="MBZ2386679.1"/>
    </source>
</evidence>
<dbReference type="Pfam" id="PF04586">
    <property type="entry name" value="Peptidase_S78"/>
    <property type="match status" value="1"/>
</dbReference>
<gene>
    <name evidence="6" type="ORF">K8P03_05120</name>
</gene>
<evidence type="ECO:0000256" key="2">
    <source>
        <dbReference type="ARBA" id="ARBA00022670"/>
    </source>
</evidence>
<dbReference type="InterPro" id="IPR006433">
    <property type="entry name" value="Prohead_protease"/>
</dbReference>
<feature type="coiled-coil region" evidence="4">
    <location>
        <begin position="175"/>
        <end position="202"/>
    </location>
</feature>
<comment type="caution">
    <text evidence="6">The sequence shown here is derived from an EMBL/GenBank/DDBJ whole genome shotgun (WGS) entry which is preliminary data.</text>
</comment>
<organism evidence="6 7">
    <name type="scientific">Anaerococcus murdochii</name>
    <dbReference type="NCBI Taxonomy" id="411577"/>
    <lineage>
        <taxon>Bacteria</taxon>
        <taxon>Bacillati</taxon>
        <taxon>Bacillota</taxon>
        <taxon>Tissierellia</taxon>
        <taxon>Tissierellales</taxon>
        <taxon>Peptoniphilaceae</taxon>
        <taxon>Anaerococcus</taxon>
    </lineage>
</organism>
<evidence type="ECO:0000256" key="1">
    <source>
        <dbReference type="ARBA" id="ARBA00022612"/>
    </source>
</evidence>
<keyword evidence="4" id="KW-0175">Coiled coil</keyword>
<evidence type="ECO:0000313" key="7">
    <source>
        <dbReference type="Proteomes" id="UP000734271"/>
    </source>
</evidence>
<evidence type="ECO:0000259" key="5">
    <source>
        <dbReference type="Pfam" id="PF04586"/>
    </source>
</evidence>
<proteinExistence type="predicted"/>
<dbReference type="EMBL" id="JAIPME010000002">
    <property type="protein sequence ID" value="MBZ2386679.1"/>
    <property type="molecule type" value="Genomic_DNA"/>
</dbReference>
<dbReference type="NCBIfam" id="TIGR01543">
    <property type="entry name" value="proheadase_HK97"/>
    <property type="match status" value="1"/>
</dbReference>
<name>A0ABS7SYS8_9FIRM</name>
<evidence type="ECO:0000256" key="4">
    <source>
        <dbReference type="SAM" id="Coils"/>
    </source>
</evidence>